<protein>
    <submittedName>
        <fullName evidence="1">Uncharacterized protein</fullName>
    </submittedName>
</protein>
<accession>A0ACC5XWN1</accession>
<comment type="caution">
    <text evidence="1">The sequence shown here is derived from an EMBL/GenBank/DDBJ whole genome shotgun (WGS) entry which is preliminary data.</text>
</comment>
<evidence type="ECO:0000313" key="2">
    <source>
        <dbReference type="Proteomes" id="UP000829447"/>
    </source>
</evidence>
<proteinExistence type="predicted"/>
<keyword evidence="2" id="KW-1185">Reference proteome</keyword>
<sequence>MPRGGSDSSSFTVVVFGNTSAVHFGDENILLGAEHVPPDQAHIPRKIKVSGRALSVVNILDLHEGDLYMDHVDHITGQLVNENNIQSFIFVLKMGQFTDDDKMGLEWLERKFGEHALSFVMILFTYEGEEECDTIIDDLKNNTVLEQLIKRCGDRYCTCSKSMNNRSEMRTLLEKIDDLFSENNQRCYTAENYNTELKFKEHQQGTGRQKDGMKYKLKTAEETEIMTDQDPEEEMDTQPVTKNLSDKEEIRNPSDSRTRRRNSMSPPPAMSALRIILLGKSLSETSRVGNFILRREAFKTEDPPHSAVQHSIRVNRRVKKRYISIINTPHLFHSRLSHEELSQRIKECISLCEPGPHAFLLVVQPQDFTEEDRKRLIYILNSFSERAIKYCILIRTEKTLKPLLQKQENDAYHRLRKEFNVRYILKELLQNEEESVDQLFEKIDKIVKENGGVHLTCEVFENVEEESHKSARERGKETQDLPEDRKKKSMWGIMGSVVQRGISALQPTERSIKEQSTKMSGSSSSLPELNLVLCGSDGALKASISELLLGQRGQTVESSSVCVIRKGEVRGHLIRLVEMPALYTQLSEQKVMRQTLHFVSVCDPGVHAFIIILPVGPLANEDKAEIQMIQRIFGSRVNDHTVVLFTNPYDNDEAAAKFVEQSSETEQLLSMCGGRYIILKKSLKHDSLKKVPALLRHVTEMVTVNKLYSLLMYVEAQKDGVKQELEKRLAEMEKTIQQLKTKQQQECAEAEASDPSCLRIVLIGKTGNGKSASGNTILGRKEFHCNVSMTSVTKICQKGVGDVQGKPVAIVDTPGLFDTTLTNEETTEEIVKCISLSAPGPHVFLIVLSVGRITEEEMETLNLIKTMFGAEAAKYSIVLFTRGDDLEDQTLEDFVNSSGHAGVLKLIRDCGGRVHVFNNKEKKDRTQVYDLLRKIEEMIEFDRNNYFTNEMFEMAEMSIQQKQQEILKEKEEQMQAEKEALEAKHKEELEQMKRSLEKEREQLEEERLKRENMFKEKEESLKQDKLKEMRKRERGQREIEKIKNVLNMNRGKQWKN</sequence>
<dbReference type="EMBL" id="CM040482">
    <property type="protein sequence ID" value="MCI4395155.1"/>
    <property type="molecule type" value="Genomic_DNA"/>
</dbReference>
<gene>
    <name evidence="1" type="ORF">PGIGA_G00177080</name>
</gene>
<reference evidence="1 2" key="1">
    <citation type="journal article" date="2022" name="bioRxiv">
        <title>An ancient truncated duplication of the anti-Mullerian hormone receptor type 2 gene is a potential conserved master sex determinant in the Pangasiidae catfish family.</title>
        <authorList>
            <person name="Wen M."/>
            <person name="Pan Q."/>
            <person name="Jouanno E."/>
            <person name="Montfort J."/>
            <person name="Zahm M."/>
            <person name="Cabau C."/>
            <person name="Klopp C."/>
            <person name="Iampietro C."/>
            <person name="Roques C."/>
            <person name="Bouchez O."/>
            <person name="Castinel A."/>
            <person name="Donnadieu C."/>
            <person name="Parrinello H."/>
            <person name="Poncet C."/>
            <person name="Belmonte E."/>
            <person name="Gautier V."/>
            <person name="Avarre J.-C."/>
            <person name="Dugue R."/>
            <person name="Gustiano R."/>
            <person name="Ha T.T.T."/>
            <person name="Campet M."/>
            <person name="Sriphairoj K."/>
            <person name="Ribolli J."/>
            <person name="de Almeida F.L."/>
            <person name="Desvignes T."/>
            <person name="Postlethwait J.H."/>
            <person name="Bucao C.F."/>
            <person name="Robinson-Rechavi M."/>
            <person name="Bobe J."/>
            <person name="Herpin A."/>
            <person name="Guiguen Y."/>
        </authorList>
    </citation>
    <scope>NUCLEOTIDE SEQUENCE [LARGE SCALE GENOMIC DNA]</scope>
    <source>
        <strain evidence="1">YG-Dec2019</strain>
    </source>
</reference>
<organism evidence="1 2">
    <name type="scientific">Pangasianodon gigas</name>
    <name type="common">Mekong giant catfish</name>
    <name type="synonym">Pangasius gigas</name>
    <dbReference type="NCBI Taxonomy" id="30993"/>
    <lineage>
        <taxon>Eukaryota</taxon>
        <taxon>Metazoa</taxon>
        <taxon>Chordata</taxon>
        <taxon>Craniata</taxon>
        <taxon>Vertebrata</taxon>
        <taxon>Euteleostomi</taxon>
        <taxon>Actinopterygii</taxon>
        <taxon>Neopterygii</taxon>
        <taxon>Teleostei</taxon>
        <taxon>Ostariophysi</taxon>
        <taxon>Siluriformes</taxon>
        <taxon>Pangasiidae</taxon>
        <taxon>Pangasianodon</taxon>
    </lineage>
</organism>
<evidence type="ECO:0000313" key="1">
    <source>
        <dbReference type="EMBL" id="MCI4395155.1"/>
    </source>
</evidence>
<name>A0ACC5XWN1_PANGG</name>
<dbReference type="Proteomes" id="UP000829447">
    <property type="component" value="Linkage Group LG29"/>
</dbReference>